<gene>
    <name evidence="2" type="ORF">QBC47DRAFT_103775</name>
</gene>
<feature type="region of interest" description="Disordered" evidence="1">
    <location>
        <begin position="771"/>
        <end position="819"/>
    </location>
</feature>
<dbReference type="AlphaFoldDB" id="A0AAJ0BJI5"/>
<protein>
    <submittedName>
        <fullName evidence="2">Uncharacterized protein</fullName>
    </submittedName>
</protein>
<dbReference type="EMBL" id="MU839828">
    <property type="protein sequence ID" value="KAK1759346.1"/>
    <property type="molecule type" value="Genomic_DNA"/>
</dbReference>
<evidence type="ECO:0000313" key="2">
    <source>
        <dbReference type="EMBL" id="KAK1759346.1"/>
    </source>
</evidence>
<dbReference type="Proteomes" id="UP001239445">
    <property type="component" value="Unassembled WGS sequence"/>
</dbReference>
<name>A0AAJ0BJI5_9PEZI</name>
<reference evidence="2" key="1">
    <citation type="submission" date="2023-06" db="EMBL/GenBank/DDBJ databases">
        <title>Genome-scale phylogeny and comparative genomics of the fungal order Sordariales.</title>
        <authorList>
            <consortium name="Lawrence Berkeley National Laboratory"/>
            <person name="Hensen N."/>
            <person name="Bonometti L."/>
            <person name="Westerberg I."/>
            <person name="Brannstrom I.O."/>
            <person name="Guillou S."/>
            <person name="Cros-Aarteil S."/>
            <person name="Calhoun S."/>
            <person name="Haridas S."/>
            <person name="Kuo A."/>
            <person name="Mondo S."/>
            <person name="Pangilinan J."/>
            <person name="Riley R."/>
            <person name="Labutti K."/>
            <person name="Andreopoulos B."/>
            <person name="Lipzen A."/>
            <person name="Chen C."/>
            <person name="Yanf M."/>
            <person name="Daum C."/>
            <person name="Ng V."/>
            <person name="Clum A."/>
            <person name="Steindorff A."/>
            <person name="Ohm R."/>
            <person name="Martin F."/>
            <person name="Silar P."/>
            <person name="Natvig D."/>
            <person name="Lalanne C."/>
            <person name="Gautier V."/>
            <person name="Ament-Velasquez S.L."/>
            <person name="Kruys A."/>
            <person name="Hutchinson M.I."/>
            <person name="Powell A.J."/>
            <person name="Barry K."/>
            <person name="Miller A.N."/>
            <person name="Grigoriev I.V."/>
            <person name="Debuchy R."/>
            <person name="Gladieux P."/>
            <person name="Thoren M.H."/>
            <person name="Johannesson H."/>
        </authorList>
    </citation>
    <scope>NUCLEOTIDE SEQUENCE</scope>
    <source>
        <strain evidence="2">PSN4</strain>
    </source>
</reference>
<accession>A0AAJ0BJI5</accession>
<evidence type="ECO:0000256" key="1">
    <source>
        <dbReference type="SAM" id="MobiDB-lite"/>
    </source>
</evidence>
<comment type="caution">
    <text evidence="2">The sequence shown here is derived from an EMBL/GenBank/DDBJ whole genome shotgun (WGS) entry which is preliminary data.</text>
</comment>
<proteinExistence type="predicted"/>
<feature type="compositionally biased region" description="Low complexity" evidence="1">
    <location>
        <begin position="771"/>
        <end position="788"/>
    </location>
</feature>
<feature type="compositionally biased region" description="Acidic residues" evidence="1">
    <location>
        <begin position="797"/>
        <end position="810"/>
    </location>
</feature>
<evidence type="ECO:0000313" key="3">
    <source>
        <dbReference type="Proteomes" id="UP001239445"/>
    </source>
</evidence>
<sequence>MEHPQFPFGVTAGPSQNAGLTNAADSHILDVQAVQSSLANNEGDVLAVITLDSEFEQGRSCTGKRWQTMQLRMSSQKLRSLDSKKINDMFDPKRQERVRRRLGFGLTPPGVEYVLDFTPPAEGPELADLTAALWLPRMVKLWFLAGYYLPPQITNTDTRGFHGRPLGDKAVGAMMALGHDDVCNSESCLNDLSLWEVDPNVRGIFEDQPLAATPKHIPAWRKIEDYCRIRHRASIMRLLRAINGDGLLLNSASRMWTVAQVAIHLEVPRVVVDPVTQWLVAPPNTKFIEMCPEKAFQLAYALRIPSVLIASFKILVSELAVDFAADTPSPRPPLYTWIERKRDDYGDFPSDPVEYAAIAMVDRIDNHLKSLLSDDALSNFCNRVEEWESLKLLEPIIMAMDDPGIATAQLKTSYSRLVSAIKAVFKRAVTESLLAPMEGHYLTLVEAQRSHYISPAESSSAQLLYQKLNDVQKALTPIFWETLDRKMNSTSLSESTYNGKQLYWIANDFVDQFRKANARRLIRVTTSGGPLDAAIPLLLDNFSLVHLIQKAVDAVHSLCQTVLDRKSHIDSAIPFFLSDHLLLSLDQRELDYLPIWAGGLDDDSGGVFQVAIPPAEMGPSEPGPAYHTGYTVPSNDSATAGGGTSGYGSTVAPSDLGIGNLDIYSDASTARSMDAQQSVTTGPARGRVVPVPESFVSDSFSNTVDNDYAEARFEMPAEHQHVGQAVAKYVEELGGSEADTLSQRADSDDMAWSTVESVRAADTIVSTQSAAAAAPATNQQTSSQSASTGLDGFGLEQVEDVNMDVDDSDDDRASTIDGSEFDLIEF</sequence>
<organism evidence="2 3">
    <name type="scientific">Echria macrotheca</name>
    <dbReference type="NCBI Taxonomy" id="438768"/>
    <lineage>
        <taxon>Eukaryota</taxon>
        <taxon>Fungi</taxon>
        <taxon>Dikarya</taxon>
        <taxon>Ascomycota</taxon>
        <taxon>Pezizomycotina</taxon>
        <taxon>Sordariomycetes</taxon>
        <taxon>Sordariomycetidae</taxon>
        <taxon>Sordariales</taxon>
        <taxon>Schizotheciaceae</taxon>
        <taxon>Echria</taxon>
    </lineage>
</organism>
<keyword evidence="3" id="KW-1185">Reference proteome</keyword>